<feature type="region of interest" description="Disordered" evidence="8">
    <location>
        <begin position="78"/>
        <end position="105"/>
    </location>
</feature>
<evidence type="ECO:0000313" key="10">
    <source>
        <dbReference type="EMBL" id="MQL79085.1"/>
    </source>
</evidence>
<dbReference type="OrthoDB" id="1930784at2759"/>
<proteinExistence type="inferred from homology"/>
<sequence>MRAVSFFDSPTAMGTSSHQPAPAGAQQQHSTWRSPVPYLFGGLAAMMGLIAFALLLLACSYWRLSGYLEEGGGAGNGTGDLESAGSGKPDDAGAARVPPPPPDQRIVVIMAGDEKPTFLATPASSRASSFGDNANRGRAPAGDDDNKIDEEANRPETAAGGNDGVSERQQEGTPESQEDAHQNHDREGVHENL</sequence>
<evidence type="ECO:0000256" key="1">
    <source>
        <dbReference type="ARBA" id="ARBA00004167"/>
    </source>
</evidence>
<keyword evidence="5" id="KW-0029">Amino-acid transport</keyword>
<keyword evidence="3" id="KW-0813">Transport</keyword>
<evidence type="ECO:0000256" key="2">
    <source>
        <dbReference type="ARBA" id="ARBA00009977"/>
    </source>
</evidence>
<feature type="transmembrane region" description="Helical" evidence="9">
    <location>
        <begin position="38"/>
        <end position="58"/>
    </location>
</feature>
<keyword evidence="6 9" id="KW-1133">Transmembrane helix</keyword>
<comment type="subcellular location">
    <subcellularLocation>
        <location evidence="1">Membrane</location>
        <topology evidence="1">Single-pass membrane protein</topology>
    </subcellularLocation>
</comment>
<evidence type="ECO:0000256" key="3">
    <source>
        <dbReference type="ARBA" id="ARBA00022448"/>
    </source>
</evidence>
<gene>
    <name evidence="10" type="ORF">Taro_011520</name>
</gene>
<evidence type="ECO:0000256" key="4">
    <source>
        <dbReference type="ARBA" id="ARBA00022692"/>
    </source>
</evidence>
<dbReference type="GO" id="GO:0006865">
    <property type="term" value="P:amino acid transport"/>
    <property type="evidence" value="ECO:0007669"/>
    <property type="project" value="UniProtKB-KW"/>
</dbReference>
<dbReference type="Proteomes" id="UP000652761">
    <property type="component" value="Unassembled WGS sequence"/>
</dbReference>
<evidence type="ECO:0000256" key="6">
    <source>
        <dbReference type="ARBA" id="ARBA00022989"/>
    </source>
</evidence>
<feature type="compositionally biased region" description="Basic and acidic residues" evidence="8">
    <location>
        <begin position="178"/>
        <end position="193"/>
    </location>
</feature>
<dbReference type="InterPro" id="IPR040359">
    <property type="entry name" value="GDU"/>
</dbReference>
<dbReference type="GO" id="GO:0080143">
    <property type="term" value="P:regulation of amino acid export"/>
    <property type="evidence" value="ECO:0007669"/>
    <property type="project" value="InterPro"/>
</dbReference>
<keyword evidence="4 9" id="KW-0812">Transmembrane</keyword>
<feature type="region of interest" description="Disordered" evidence="8">
    <location>
        <begin position="119"/>
        <end position="193"/>
    </location>
</feature>
<dbReference type="AlphaFoldDB" id="A0A843U6H4"/>
<protein>
    <recommendedName>
        <fullName evidence="12">GDU1</fullName>
    </recommendedName>
</protein>
<comment type="similarity">
    <text evidence="2">Belongs to the GLUTAMINE DUMPER 1 (TC 9.B.60) family.</text>
</comment>
<dbReference type="PANTHER" id="PTHR33228:SF77">
    <property type="entry name" value="PROTEIN GLUTAMINE DUMPER 2"/>
    <property type="match status" value="1"/>
</dbReference>
<keyword evidence="7 9" id="KW-0472">Membrane</keyword>
<dbReference type="GO" id="GO:0016020">
    <property type="term" value="C:membrane"/>
    <property type="evidence" value="ECO:0007669"/>
    <property type="project" value="UniProtKB-SubCell"/>
</dbReference>
<evidence type="ECO:0000256" key="9">
    <source>
        <dbReference type="SAM" id="Phobius"/>
    </source>
</evidence>
<reference evidence="10" key="1">
    <citation type="submission" date="2017-07" db="EMBL/GenBank/DDBJ databases">
        <title>Taro Niue Genome Assembly and Annotation.</title>
        <authorList>
            <person name="Atibalentja N."/>
            <person name="Keating K."/>
            <person name="Fields C.J."/>
        </authorList>
    </citation>
    <scope>NUCLEOTIDE SEQUENCE</scope>
    <source>
        <strain evidence="10">Niue_2</strain>
        <tissue evidence="10">Leaf</tissue>
    </source>
</reference>
<name>A0A843U6H4_COLES</name>
<evidence type="ECO:0000313" key="11">
    <source>
        <dbReference type="Proteomes" id="UP000652761"/>
    </source>
</evidence>
<feature type="compositionally biased region" description="Polar residues" evidence="8">
    <location>
        <begin position="122"/>
        <end position="132"/>
    </location>
</feature>
<comment type="caution">
    <text evidence="10">The sequence shown here is derived from an EMBL/GenBank/DDBJ whole genome shotgun (WGS) entry which is preliminary data.</text>
</comment>
<evidence type="ECO:0000256" key="5">
    <source>
        <dbReference type="ARBA" id="ARBA00022970"/>
    </source>
</evidence>
<evidence type="ECO:0000256" key="7">
    <source>
        <dbReference type="ARBA" id="ARBA00023136"/>
    </source>
</evidence>
<organism evidence="10 11">
    <name type="scientific">Colocasia esculenta</name>
    <name type="common">Wild taro</name>
    <name type="synonym">Arum esculentum</name>
    <dbReference type="NCBI Taxonomy" id="4460"/>
    <lineage>
        <taxon>Eukaryota</taxon>
        <taxon>Viridiplantae</taxon>
        <taxon>Streptophyta</taxon>
        <taxon>Embryophyta</taxon>
        <taxon>Tracheophyta</taxon>
        <taxon>Spermatophyta</taxon>
        <taxon>Magnoliopsida</taxon>
        <taxon>Liliopsida</taxon>
        <taxon>Araceae</taxon>
        <taxon>Aroideae</taxon>
        <taxon>Colocasieae</taxon>
        <taxon>Colocasia</taxon>
    </lineage>
</organism>
<dbReference type="PANTHER" id="PTHR33228">
    <property type="entry name" value="PROTEIN GLUTAMINE DUMPER 4-RELATED"/>
    <property type="match status" value="1"/>
</dbReference>
<accession>A0A843U6H4</accession>
<evidence type="ECO:0000256" key="8">
    <source>
        <dbReference type="SAM" id="MobiDB-lite"/>
    </source>
</evidence>
<evidence type="ECO:0008006" key="12">
    <source>
        <dbReference type="Google" id="ProtNLM"/>
    </source>
</evidence>
<keyword evidence="11" id="KW-1185">Reference proteome</keyword>
<feature type="compositionally biased region" description="Low complexity" evidence="8">
    <location>
        <begin position="16"/>
        <end position="30"/>
    </location>
</feature>
<dbReference type="EMBL" id="NMUH01000432">
    <property type="protein sequence ID" value="MQL79085.1"/>
    <property type="molecule type" value="Genomic_DNA"/>
</dbReference>
<feature type="region of interest" description="Disordered" evidence="8">
    <location>
        <begin position="1"/>
        <end position="30"/>
    </location>
</feature>